<feature type="compositionally biased region" description="Acidic residues" evidence="3">
    <location>
        <begin position="222"/>
        <end position="233"/>
    </location>
</feature>
<dbReference type="PANTHER" id="PTHR14490:SF5">
    <property type="entry name" value="PROTEIN KRI1 HOMOLOG"/>
    <property type="match status" value="1"/>
</dbReference>
<evidence type="ECO:0000256" key="1">
    <source>
        <dbReference type="ARBA" id="ARBA00007473"/>
    </source>
</evidence>
<gene>
    <name evidence="5" type="ORF">APTSU1_000916800</name>
</gene>
<feature type="region of interest" description="Disordered" evidence="3">
    <location>
        <begin position="1"/>
        <end position="32"/>
    </location>
</feature>
<feature type="compositionally biased region" description="Basic and acidic residues" evidence="3">
    <location>
        <begin position="124"/>
        <end position="139"/>
    </location>
</feature>
<feature type="compositionally biased region" description="Polar residues" evidence="3">
    <location>
        <begin position="609"/>
        <end position="622"/>
    </location>
</feature>
<evidence type="ECO:0000259" key="4">
    <source>
        <dbReference type="Pfam" id="PF12936"/>
    </source>
</evidence>
<accession>A0ABQ0F3T4</accession>
<dbReference type="InterPro" id="IPR018034">
    <property type="entry name" value="Kri1"/>
</dbReference>
<feature type="region of interest" description="Disordered" evidence="3">
    <location>
        <begin position="272"/>
        <end position="316"/>
    </location>
</feature>
<feature type="compositionally biased region" description="Acidic residues" evidence="3">
    <location>
        <begin position="422"/>
        <end position="432"/>
    </location>
</feature>
<evidence type="ECO:0000256" key="2">
    <source>
        <dbReference type="ARBA" id="ARBA00017294"/>
    </source>
</evidence>
<name>A0ABQ0F3T4_APOSI</name>
<dbReference type="PANTHER" id="PTHR14490">
    <property type="entry name" value="ZINC FINGER, ZZ TYPE"/>
    <property type="match status" value="1"/>
</dbReference>
<feature type="region of interest" description="Disordered" evidence="3">
    <location>
        <begin position="217"/>
        <end position="249"/>
    </location>
</feature>
<dbReference type="Pfam" id="PF05178">
    <property type="entry name" value="Kri1"/>
    <property type="match status" value="1"/>
</dbReference>
<dbReference type="Proteomes" id="UP001623349">
    <property type="component" value="Unassembled WGS sequence"/>
</dbReference>
<feature type="region of interest" description="Disordered" evidence="3">
    <location>
        <begin position="603"/>
        <end position="706"/>
    </location>
</feature>
<dbReference type="Pfam" id="PF12936">
    <property type="entry name" value="Kri1_C"/>
    <property type="match status" value="1"/>
</dbReference>
<sequence length="706" mass="82157">MKDRYGDPDDGGASSSESDSSDEHVEFDPQQERDFYRTLSLLKKKDPRIYQKDATFYQRTAATSSSESEEEPAPLGKKQKVQPMYLKDYERKVILEKEGKYVDEDDSDGESAEHRLQETAARSYVEEQRQLKESFRAFVEDSSDEDSAGEGGSGLLQKHTKSREEKAQEEVDYLEWLKGQKEVDSSESLKELTHLKEYWNNPELDEGEQFLRDYILNRRYEEEEEDEEDEEGEGALGPPVQLAVADSSDEGELFLKKQEAFEHKYNFRFEEPDSASVKTYPRSIASSVRRKDERRKEKREETRERKKREKARKQEELKQLKNLKRKEILAKLEKLRQVTGNETLGLEEQDLEEDFDPAQHDRLMQERFSGLAFGVSMEEQGVVLTVAVKERFIENPLQAEQFRKCFGDAFYGAAEEEKPQFEEEEGLEDDWNWDMWGGPEQDGVWSQQEPHCEDPDFNMDADYDPSQPRKKLREAPTSGKRKRKSPFAAAVGQEKPLFEPGDKTFEEYLDEYYRLDYEDIIDDLPCRFKYRTVVPCDFGLSTEEILAADDKELNRWCSLKKTCMYRSEQEEMQEQRVYSQKAQNVWKKRQIFKSLCEEETEMPTEATGKWQSKANPQVQLPTPSAADGKTPQAEPAAAEEELARTSCPEKPAPQKHKSKKARLLGPTVTLGGHRFSRQRLQAFGLNPKRLHFRQLGRQRKRQQSHS</sequence>
<keyword evidence="6" id="KW-1185">Reference proteome</keyword>
<feature type="region of interest" description="Disordered" evidence="3">
    <location>
        <begin position="98"/>
        <end position="169"/>
    </location>
</feature>
<feature type="compositionally biased region" description="Basic and acidic residues" evidence="3">
    <location>
        <begin position="289"/>
        <end position="304"/>
    </location>
</feature>
<feature type="domain" description="Kri1-like C-terminal" evidence="4">
    <location>
        <begin position="503"/>
        <end position="589"/>
    </location>
</feature>
<comment type="caution">
    <text evidence="5">The sequence shown here is derived from an EMBL/GenBank/DDBJ whole genome shotgun (WGS) entry which is preliminary data.</text>
</comment>
<proteinExistence type="inferred from homology"/>
<protein>
    <recommendedName>
        <fullName evidence="2">Protein KRI1 homolog</fullName>
    </recommendedName>
</protein>
<evidence type="ECO:0000313" key="5">
    <source>
        <dbReference type="EMBL" id="GAB1293935.1"/>
    </source>
</evidence>
<reference evidence="5 6" key="1">
    <citation type="submission" date="2024-08" db="EMBL/GenBank/DDBJ databases">
        <title>The draft genome of Apodemus speciosus.</title>
        <authorList>
            <person name="Nabeshima K."/>
            <person name="Suzuki S."/>
            <person name="Onuma M."/>
        </authorList>
    </citation>
    <scope>NUCLEOTIDE SEQUENCE [LARGE SCALE GENOMIC DNA]</scope>
    <source>
        <strain evidence="5">IB14-021</strain>
    </source>
</reference>
<feature type="compositionally biased region" description="Basic and acidic residues" evidence="3">
    <location>
        <begin position="21"/>
        <end position="32"/>
    </location>
</feature>
<dbReference type="InterPro" id="IPR024626">
    <property type="entry name" value="Kri1-like_C"/>
</dbReference>
<evidence type="ECO:0000256" key="3">
    <source>
        <dbReference type="SAM" id="MobiDB-lite"/>
    </source>
</evidence>
<organism evidence="5 6">
    <name type="scientific">Apodemus speciosus</name>
    <name type="common">Large Japanese field mouse</name>
    <dbReference type="NCBI Taxonomy" id="105296"/>
    <lineage>
        <taxon>Eukaryota</taxon>
        <taxon>Metazoa</taxon>
        <taxon>Chordata</taxon>
        <taxon>Craniata</taxon>
        <taxon>Vertebrata</taxon>
        <taxon>Euteleostomi</taxon>
        <taxon>Mammalia</taxon>
        <taxon>Eutheria</taxon>
        <taxon>Euarchontoglires</taxon>
        <taxon>Glires</taxon>
        <taxon>Rodentia</taxon>
        <taxon>Myomorpha</taxon>
        <taxon>Muroidea</taxon>
        <taxon>Muridae</taxon>
        <taxon>Murinae</taxon>
        <taxon>Apodemus</taxon>
    </lineage>
</organism>
<feature type="region of interest" description="Disordered" evidence="3">
    <location>
        <begin position="417"/>
        <end position="487"/>
    </location>
</feature>
<feature type="region of interest" description="Disordered" evidence="3">
    <location>
        <begin position="53"/>
        <end position="82"/>
    </location>
</feature>
<dbReference type="EMBL" id="BAAFST010000009">
    <property type="protein sequence ID" value="GAB1293935.1"/>
    <property type="molecule type" value="Genomic_DNA"/>
</dbReference>
<evidence type="ECO:0000313" key="6">
    <source>
        <dbReference type="Proteomes" id="UP001623349"/>
    </source>
</evidence>
<feature type="compositionally biased region" description="Basic residues" evidence="3">
    <location>
        <begin position="688"/>
        <end position="706"/>
    </location>
</feature>
<comment type="similarity">
    <text evidence="1">Belongs to the KRI1 family.</text>
</comment>
<feature type="compositionally biased region" description="Basic residues" evidence="3">
    <location>
        <begin position="653"/>
        <end position="662"/>
    </location>
</feature>